<evidence type="ECO:0000256" key="14">
    <source>
        <dbReference type="ARBA" id="ARBA00083783"/>
    </source>
</evidence>
<keyword evidence="15" id="KW-1133">Transmembrane helix</keyword>
<dbReference type="GO" id="GO:0006666">
    <property type="term" value="P:3-keto-sphinganine metabolic process"/>
    <property type="evidence" value="ECO:0007669"/>
    <property type="project" value="InterPro"/>
</dbReference>
<comment type="similarity">
    <text evidence="4">Belongs to the short-chain dehydrogenases/reductases (SDR) family.</text>
</comment>
<dbReference type="EC" id="1.1.1.102" evidence="11"/>
<protein>
    <recommendedName>
        <fullName evidence="11">3-dehydrosphinganine reductase</fullName>
        <ecNumber evidence="11">1.1.1.102</ecNumber>
    </recommendedName>
    <alternativeName>
        <fullName evidence="14">3-ketodihydrosphingosine reductase</fullName>
    </alternativeName>
    <alternativeName>
        <fullName evidence="13">3-ketosphinganine reductase</fullName>
    </alternativeName>
</protein>
<proteinExistence type="evidence at transcript level"/>
<comment type="pathway">
    <text evidence="3">Sphingolipid metabolism.</text>
</comment>
<evidence type="ECO:0000256" key="9">
    <source>
        <dbReference type="ARBA" id="ARBA00023002"/>
    </source>
</evidence>
<keyword evidence="9" id="KW-0560">Oxidoreductase</keyword>
<dbReference type="FunFam" id="3.40.50.720:FF:000165">
    <property type="entry name" value="3-ketodihydrosphingosine reductase"/>
    <property type="match status" value="1"/>
</dbReference>
<dbReference type="CDD" id="cd08939">
    <property type="entry name" value="KDSR-like_SDR_c"/>
    <property type="match status" value="1"/>
</dbReference>
<evidence type="ECO:0000256" key="4">
    <source>
        <dbReference type="ARBA" id="ARBA00006484"/>
    </source>
</evidence>
<evidence type="ECO:0000256" key="7">
    <source>
        <dbReference type="ARBA" id="ARBA00022857"/>
    </source>
</evidence>
<keyword evidence="15" id="KW-0812">Transmembrane</keyword>
<dbReference type="GO" id="GO:0005789">
    <property type="term" value="C:endoplasmic reticulum membrane"/>
    <property type="evidence" value="ECO:0007669"/>
    <property type="project" value="UniProtKB-ARBA"/>
</dbReference>
<evidence type="ECO:0000256" key="12">
    <source>
        <dbReference type="ARBA" id="ARBA00050489"/>
    </source>
</evidence>
<reference evidence="16" key="1">
    <citation type="journal article" date="2008" name="BMC Genomics">
        <title>A conifer genomics resource of 200,000 spruce (Picea spp.) ESTs and 6,464 high-quality, sequence-finished full-length cDNAs for Sitka spruce (Picea sitchensis).</title>
        <authorList>
            <person name="Ralph S.G."/>
            <person name="Chun H.J."/>
            <person name="Kolosova N."/>
            <person name="Cooper D."/>
            <person name="Oddy C."/>
            <person name="Ritland C.E."/>
            <person name="Kirkpatrick R."/>
            <person name="Moore R."/>
            <person name="Barber S."/>
            <person name="Holt R.A."/>
            <person name="Jones S.J."/>
            <person name="Marra M.A."/>
            <person name="Douglas C.J."/>
            <person name="Ritland K."/>
            <person name="Bohlmann J."/>
        </authorList>
    </citation>
    <scope>NUCLEOTIDE SEQUENCE</scope>
    <source>
        <tissue evidence="16">Green portion of the leader tissue</tissue>
    </source>
</reference>
<dbReference type="GO" id="GO:0030148">
    <property type="term" value="P:sphingolipid biosynthetic process"/>
    <property type="evidence" value="ECO:0007669"/>
    <property type="project" value="InterPro"/>
</dbReference>
<comment type="subcellular location">
    <subcellularLocation>
        <location evidence="1">Endoplasmic reticulum</location>
    </subcellularLocation>
</comment>
<keyword evidence="10" id="KW-0443">Lipid metabolism</keyword>
<evidence type="ECO:0000313" key="16">
    <source>
        <dbReference type="EMBL" id="ABK22103.1"/>
    </source>
</evidence>
<keyword evidence="8" id="KW-0746">Sphingolipid metabolism</keyword>
<evidence type="ECO:0000256" key="13">
    <source>
        <dbReference type="ARBA" id="ARBA00081952"/>
    </source>
</evidence>
<organism evidence="16">
    <name type="scientific">Picea sitchensis</name>
    <name type="common">Sitka spruce</name>
    <name type="synonym">Pinus sitchensis</name>
    <dbReference type="NCBI Taxonomy" id="3332"/>
    <lineage>
        <taxon>Eukaryota</taxon>
        <taxon>Viridiplantae</taxon>
        <taxon>Streptophyta</taxon>
        <taxon>Embryophyta</taxon>
        <taxon>Tracheophyta</taxon>
        <taxon>Spermatophyta</taxon>
        <taxon>Pinopsida</taxon>
        <taxon>Pinidae</taxon>
        <taxon>Conifers I</taxon>
        <taxon>Pinales</taxon>
        <taxon>Pinaceae</taxon>
        <taxon>Picea</taxon>
    </lineage>
</organism>
<dbReference type="EMBL" id="EF082750">
    <property type="protein sequence ID" value="ABK22103.1"/>
    <property type="molecule type" value="mRNA"/>
</dbReference>
<evidence type="ECO:0000256" key="8">
    <source>
        <dbReference type="ARBA" id="ARBA00022919"/>
    </source>
</evidence>
<keyword evidence="7" id="KW-0521">NADP</keyword>
<dbReference type="AlphaFoldDB" id="A9NN92"/>
<evidence type="ECO:0000256" key="1">
    <source>
        <dbReference type="ARBA" id="ARBA00004240"/>
    </source>
</evidence>
<feature type="transmembrane region" description="Helical" evidence="15">
    <location>
        <begin position="288"/>
        <end position="312"/>
    </location>
</feature>
<dbReference type="PRINTS" id="PR00081">
    <property type="entry name" value="GDHRDH"/>
</dbReference>
<keyword evidence="5" id="KW-0547">Nucleotide-binding</keyword>
<dbReference type="GO" id="GO:0047560">
    <property type="term" value="F:3-dehydrosphinganine reductase activity"/>
    <property type="evidence" value="ECO:0007669"/>
    <property type="project" value="UniProtKB-EC"/>
</dbReference>
<dbReference type="InterPro" id="IPR045022">
    <property type="entry name" value="KDSR-like"/>
</dbReference>
<dbReference type="InterPro" id="IPR020904">
    <property type="entry name" value="Sc_DH/Rdtase_CS"/>
</dbReference>
<evidence type="ECO:0000256" key="3">
    <source>
        <dbReference type="ARBA" id="ARBA00004991"/>
    </source>
</evidence>
<name>A9NN92_PICSI</name>
<dbReference type="Pfam" id="PF00106">
    <property type="entry name" value="adh_short"/>
    <property type="match status" value="1"/>
</dbReference>
<dbReference type="SUPFAM" id="SSF51735">
    <property type="entry name" value="NAD(P)-binding Rossmann-fold domains"/>
    <property type="match status" value="1"/>
</dbReference>
<evidence type="ECO:0000256" key="6">
    <source>
        <dbReference type="ARBA" id="ARBA00022824"/>
    </source>
</evidence>
<dbReference type="PROSITE" id="PS00061">
    <property type="entry name" value="ADH_SHORT"/>
    <property type="match status" value="1"/>
</dbReference>
<dbReference type="GO" id="GO:0000166">
    <property type="term" value="F:nucleotide binding"/>
    <property type="evidence" value="ECO:0007669"/>
    <property type="project" value="UniProtKB-KW"/>
</dbReference>
<dbReference type="PANTHER" id="PTHR43550:SF3">
    <property type="entry name" value="3-KETODIHYDROSPHINGOSINE REDUCTASE"/>
    <property type="match status" value="1"/>
</dbReference>
<evidence type="ECO:0000256" key="5">
    <source>
        <dbReference type="ARBA" id="ARBA00022741"/>
    </source>
</evidence>
<evidence type="ECO:0000256" key="2">
    <source>
        <dbReference type="ARBA" id="ARBA00004760"/>
    </source>
</evidence>
<accession>A9NN92</accession>
<feature type="transmembrane region" description="Helical" evidence="15">
    <location>
        <begin position="6"/>
        <end position="26"/>
    </location>
</feature>
<dbReference type="InterPro" id="IPR002347">
    <property type="entry name" value="SDR_fam"/>
</dbReference>
<comment type="catalytic activity">
    <reaction evidence="12">
        <text>sphinganine + NADP(+) = 3-oxosphinganine + NADPH + H(+)</text>
        <dbReference type="Rhea" id="RHEA:22640"/>
        <dbReference type="ChEBI" id="CHEBI:15378"/>
        <dbReference type="ChEBI" id="CHEBI:57783"/>
        <dbReference type="ChEBI" id="CHEBI:57817"/>
        <dbReference type="ChEBI" id="CHEBI:58299"/>
        <dbReference type="ChEBI" id="CHEBI:58349"/>
        <dbReference type="EC" id="1.1.1.102"/>
    </reaction>
</comment>
<dbReference type="PANTHER" id="PTHR43550">
    <property type="entry name" value="3-KETODIHYDROSPHINGOSINE REDUCTASE"/>
    <property type="match status" value="1"/>
</dbReference>
<dbReference type="Gene3D" id="3.40.50.720">
    <property type="entry name" value="NAD(P)-binding Rossmann-like Domain"/>
    <property type="match status" value="1"/>
</dbReference>
<comment type="pathway">
    <text evidence="2">Lipid metabolism; sphingolipid metabolism.</text>
</comment>
<keyword evidence="15" id="KW-0472">Membrane</keyword>
<sequence>MATHSLLWLLIISCPVLFIVFLWWIVQPRPVKVPIKGRHVFISGGSSGIGLALAHMAAQEGARVSILARNASRLEEAKESVESSTGQEIKIYSADVRNFEEVKKVMDEAGPVDVLICNQGVFTPQEFELQSVDTMRSMVDINLMGTIHLIKAALPYMKRRRNGPPASIALMSSQAGQVGVYGYTAYSSSKFALRGLAEALQQELIVHNIRVSLIFPPDTNTPGLVEENKMKPEVTKLIAASSSSMEATEVAEKTLNGIKSGKFIITCNFDGFMLSIATAGMSPQTSPIMAFVEVIAAGIVRIVALCLLWSWYSTVHKWHNHQKK</sequence>
<dbReference type="InterPro" id="IPR036291">
    <property type="entry name" value="NAD(P)-bd_dom_sf"/>
</dbReference>
<keyword evidence="6" id="KW-0256">Endoplasmic reticulum</keyword>
<evidence type="ECO:0000256" key="15">
    <source>
        <dbReference type="SAM" id="Phobius"/>
    </source>
</evidence>
<evidence type="ECO:0000256" key="11">
    <source>
        <dbReference type="ARBA" id="ARBA00026112"/>
    </source>
</evidence>
<evidence type="ECO:0000256" key="10">
    <source>
        <dbReference type="ARBA" id="ARBA00023098"/>
    </source>
</evidence>